<evidence type="ECO:0008006" key="4">
    <source>
        <dbReference type="Google" id="ProtNLM"/>
    </source>
</evidence>
<name>E2C1T6_HARSA</name>
<organism evidence="3">
    <name type="scientific">Harpegnathos saltator</name>
    <name type="common">Jerdon's jumping ant</name>
    <dbReference type="NCBI Taxonomy" id="610380"/>
    <lineage>
        <taxon>Eukaryota</taxon>
        <taxon>Metazoa</taxon>
        <taxon>Ecdysozoa</taxon>
        <taxon>Arthropoda</taxon>
        <taxon>Hexapoda</taxon>
        <taxon>Insecta</taxon>
        <taxon>Pterygota</taxon>
        <taxon>Neoptera</taxon>
        <taxon>Endopterygota</taxon>
        <taxon>Hymenoptera</taxon>
        <taxon>Apocrita</taxon>
        <taxon>Aculeata</taxon>
        <taxon>Formicoidea</taxon>
        <taxon>Formicidae</taxon>
        <taxon>Ponerinae</taxon>
        <taxon>Ponerini</taxon>
        <taxon>Harpegnathos</taxon>
    </lineage>
</organism>
<dbReference type="PANTHER" id="PTHR47326">
    <property type="entry name" value="TRANSPOSABLE ELEMENT TC3 TRANSPOSASE-LIKE PROTEIN"/>
    <property type="match status" value="1"/>
</dbReference>
<dbReference type="InParanoid" id="E2C1T6"/>
<evidence type="ECO:0000313" key="2">
    <source>
        <dbReference type="EMBL" id="EFN78093.1"/>
    </source>
</evidence>
<protein>
    <recommendedName>
        <fullName evidence="4">Histone-lysine N-methyltransferase SETMAR</fullName>
    </recommendedName>
</protein>
<dbReference type="OrthoDB" id="9986793at2759"/>
<dbReference type="Proteomes" id="UP000008237">
    <property type="component" value="Unassembled WGS sequence"/>
</dbReference>
<feature type="non-terminal residue" evidence="2">
    <location>
        <position position="1"/>
    </location>
</feature>
<accession>E2C1T6</accession>
<keyword evidence="3" id="KW-1185">Reference proteome</keyword>
<dbReference type="PANTHER" id="PTHR47326:SF1">
    <property type="entry name" value="HTH PSQ-TYPE DOMAIN-CONTAINING PROTEIN"/>
    <property type="match status" value="1"/>
</dbReference>
<feature type="compositionally biased region" description="Basic residues" evidence="1">
    <location>
        <begin position="18"/>
        <end position="27"/>
    </location>
</feature>
<proteinExistence type="predicted"/>
<evidence type="ECO:0000313" key="3">
    <source>
        <dbReference type="Proteomes" id="UP000008237"/>
    </source>
</evidence>
<gene>
    <name evidence="2" type="ORF">EAI_07079</name>
</gene>
<feature type="non-terminal residue" evidence="2">
    <location>
        <position position="102"/>
    </location>
</feature>
<dbReference type="AlphaFoldDB" id="E2C1T6"/>
<feature type="region of interest" description="Disordered" evidence="1">
    <location>
        <begin position="1"/>
        <end position="36"/>
    </location>
</feature>
<sequence length="102" mass="12182">ISISTVSRTIRRLERRGCNKNRQKSGRPRSQTTEERQFEVVQSFIENPRLSIRKASQQLQMSVLSISKNLKTIKFHPYKIHLHHELNENDFDRRVQFSEVMM</sequence>
<dbReference type="EMBL" id="GL451996">
    <property type="protein sequence ID" value="EFN78093.1"/>
    <property type="molecule type" value="Genomic_DNA"/>
</dbReference>
<evidence type="ECO:0000256" key="1">
    <source>
        <dbReference type="SAM" id="MobiDB-lite"/>
    </source>
</evidence>
<reference evidence="2 3" key="1">
    <citation type="journal article" date="2010" name="Science">
        <title>Genomic comparison of the ants Camponotus floridanus and Harpegnathos saltator.</title>
        <authorList>
            <person name="Bonasio R."/>
            <person name="Zhang G."/>
            <person name="Ye C."/>
            <person name="Mutti N.S."/>
            <person name="Fang X."/>
            <person name="Qin N."/>
            <person name="Donahue G."/>
            <person name="Yang P."/>
            <person name="Li Q."/>
            <person name="Li C."/>
            <person name="Zhang P."/>
            <person name="Huang Z."/>
            <person name="Berger S.L."/>
            <person name="Reinberg D."/>
            <person name="Wang J."/>
            <person name="Liebig J."/>
        </authorList>
    </citation>
    <scope>NUCLEOTIDE SEQUENCE [LARGE SCALE GENOMIC DNA]</scope>
    <source>
        <strain evidence="2 3">R22 G/1</strain>
    </source>
</reference>